<evidence type="ECO:0000313" key="3">
    <source>
        <dbReference type="Proteomes" id="UP000003179"/>
    </source>
</evidence>
<evidence type="ECO:0000313" key="2">
    <source>
        <dbReference type="EMBL" id="EFS93661.1"/>
    </source>
</evidence>
<dbReference type="Proteomes" id="UP000003179">
    <property type="component" value="Unassembled WGS sequence"/>
</dbReference>
<reference evidence="2" key="1">
    <citation type="submission" date="2010-08" db="EMBL/GenBank/DDBJ databases">
        <authorList>
            <person name="Weinstock G."/>
            <person name="Sodergren E."/>
            <person name="Clifton S."/>
            <person name="Fulton L."/>
            <person name="Fulton B."/>
            <person name="Courtney L."/>
            <person name="Fronick C."/>
            <person name="Harrison M."/>
            <person name="Strong C."/>
            <person name="Farmer C."/>
            <person name="Delahaunty K."/>
            <person name="Markovic C."/>
            <person name="Hall O."/>
            <person name="Minx P."/>
            <person name="Tomlinson C."/>
            <person name="Mitreva M."/>
            <person name="Hou S."/>
            <person name="Chen J."/>
            <person name="Wollam A."/>
            <person name="Pepin K.H."/>
            <person name="Johnson M."/>
            <person name="Bhonagiri V."/>
            <person name="Zhang X."/>
            <person name="Suruliraj S."/>
            <person name="Warren W."/>
            <person name="Chinwalla A."/>
            <person name="Mardis E.R."/>
            <person name="Wilson R.K."/>
        </authorList>
    </citation>
    <scope>NUCLEOTIDE SEQUENCE [LARGE SCALE GENOMIC DNA]</scope>
    <source>
        <strain evidence="2">HL044PA1</strain>
    </source>
</reference>
<gene>
    <name evidence="2" type="ORF">HMPREF9607_00115</name>
</gene>
<sequence>MSTLQIDTPILTRGRKVKSERKKTKQEKMGTIEDTPTNMSNACNGEQCQVVVGITAR</sequence>
<keyword evidence="3" id="KW-1185">Reference proteome</keyword>
<dbReference type="EMBL" id="ADZU01000003">
    <property type="protein sequence ID" value="EFS93661.1"/>
    <property type="molecule type" value="Genomic_DNA"/>
</dbReference>
<proteinExistence type="predicted"/>
<feature type="region of interest" description="Disordered" evidence="1">
    <location>
        <begin position="14"/>
        <end position="41"/>
    </location>
</feature>
<accession>A0ABP2K9R5</accession>
<evidence type="ECO:0000256" key="1">
    <source>
        <dbReference type="SAM" id="MobiDB-lite"/>
    </source>
</evidence>
<organism evidence="2 3">
    <name type="scientific">Cutibacterium modestum HL044PA1</name>
    <dbReference type="NCBI Taxonomy" id="765109"/>
    <lineage>
        <taxon>Bacteria</taxon>
        <taxon>Bacillati</taxon>
        <taxon>Actinomycetota</taxon>
        <taxon>Actinomycetes</taxon>
        <taxon>Propionibacteriales</taxon>
        <taxon>Propionibacteriaceae</taxon>
        <taxon>Cutibacterium</taxon>
        <taxon>Cutibacterium modestum</taxon>
    </lineage>
</organism>
<feature type="compositionally biased region" description="Basic residues" evidence="1">
    <location>
        <begin position="14"/>
        <end position="25"/>
    </location>
</feature>
<comment type="caution">
    <text evidence="2">The sequence shown here is derived from an EMBL/GenBank/DDBJ whole genome shotgun (WGS) entry which is preliminary data.</text>
</comment>
<protein>
    <submittedName>
        <fullName evidence="2">Uncharacterized protein</fullName>
    </submittedName>
</protein>
<name>A0ABP2K9R5_9ACTN</name>